<dbReference type="PANTHER" id="PTHR43798">
    <property type="entry name" value="MONOACYLGLYCEROL LIPASE"/>
    <property type="match status" value="1"/>
</dbReference>
<dbReference type="Gene3D" id="3.40.50.1820">
    <property type="entry name" value="alpha/beta hydrolase"/>
    <property type="match status" value="1"/>
</dbReference>
<dbReference type="EMBL" id="CP000724">
    <property type="protein sequence ID" value="ABR46550.1"/>
    <property type="molecule type" value="Genomic_DNA"/>
</dbReference>
<evidence type="ECO:0000313" key="3">
    <source>
        <dbReference type="Proteomes" id="UP000001572"/>
    </source>
</evidence>
<accession>A6TK32</accession>
<gene>
    <name evidence="2" type="ordered locus">Amet_0320</name>
</gene>
<evidence type="ECO:0000259" key="1">
    <source>
        <dbReference type="Pfam" id="PF00561"/>
    </source>
</evidence>
<dbReference type="Pfam" id="PF00561">
    <property type="entry name" value="Abhydrolase_1"/>
    <property type="match status" value="1"/>
</dbReference>
<dbReference type="InterPro" id="IPR050266">
    <property type="entry name" value="AB_hydrolase_sf"/>
</dbReference>
<dbReference type="RefSeq" id="WP_011971458.1">
    <property type="nucleotide sequence ID" value="NC_009633.1"/>
</dbReference>
<dbReference type="PRINTS" id="PR00111">
    <property type="entry name" value="ABHYDROLASE"/>
</dbReference>
<dbReference type="STRING" id="293826.Amet_0320"/>
<feature type="domain" description="AB hydrolase-1" evidence="1">
    <location>
        <begin position="22"/>
        <end position="252"/>
    </location>
</feature>
<dbReference type="HOGENOM" id="CLU_020336_50_1_9"/>
<dbReference type="OrthoDB" id="9775557at2"/>
<dbReference type="Proteomes" id="UP000001572">
    <property type="component" value="Chromosome"/>
</dbReference>
<dbReference type="KEGG" id="amt:Amet_0320"/>
<dbReference type="SUPFAM" id="SSF53474">
    <property type="entry name" value="alpha/beta-Hydrolases"/>
    <property type="match status" value="1"/>
</dbReference>
<dbReference type="AlphaFoldDB" id="A6TK32"/>
<dbReference type="InterPro" id="IPR000073">
    <property type="entry name" value="AB_hydrolase_1"/>
</dbReference>
<dbReference type="InterPro" id="IPR029058">
    <property type="entry name" value="AB_hydrolase_fold"/>
</dbReference>
<keyword evidence="2" id="KW-0378">Hydrolase</keyword>
<dbReference type="GO" id="GO:0016787">
    <property type="term" value="F:hydrolase activity"/>
    <property type="evidence" value="ECO:0007669"/>
    <property type="project" value="UniProtKB-KW"/>
</dbReference>
<proteinExistence type="predicted"/>
<evidence type="ECO:0000313" key="2">
    <source>
        <dbReference type="EMBL" id="ABR46550.1"/>
    </source>
</evidence>
<protein>
    <submittedName>
        <fullName evidence="2">Alpha/beta hydrolase fold</fullName>
    </submittedName>
</protein>
<reference evidence="3" key="1">
    <citation type="journal article" date="2016" name="Genome Announc.">
        <title>Complete genome sequence of Alkaliphilus metalliredigens strain QYMF, an alkaliphilic and metal-reducing bacterium isolated from borax-contaminated leachate ponds.</title>
        <authorList>
            <person name="Hwang C."/>
            <person name="Copeland A."/>
            <person name="Lucas S."/>
            <person name="Lapidus A."/>
            <person name="Barry K."/>
            <person name="Detter J.C."/>
            <person name="Glavina Del Rio T."/>
            <person name="Hammon N."/>
            <person name="Israni S."/>
            <person name="Dalin E."/>
            <person name="Tice H."/>
            <person name="Pitluck S."/>
            <person name="Chertkov O."/>
            <person name="Brettin T."/>
            <person name="Bruce D."/>
            <person name="Han C."/>
            <person name="Schmutz J."/>
            <person name="Larimer F."/>
            <person name="Land M.L."/>
            <person name="Hauser L."/>
            <person name="Kyrpides N."/>
            <person name="Mikhailova N."/>
            <person name="Ye Q."/>
            <person name="Zhou J."/>
            <person name="Richardson P."/>
            <person name="Fields M.W."/>
        </authorList>
    </citation>
    <scope>NUCLEOTIDE SEQUENCE [LARGE SCALE GENOMIC DNA]</scope>
    <source>
        <strain evidence="3">QYMF</strain>
    </source>
</reference>
<organism evidence="2 3">
    <name type="scientific">Alkaliphilus metalliredigens (strain QYMF)</name>
    <dbReference type="NCBI Taxonomy" id="293826"/>
    <lineage>
        <taxon>Bacteria</taxon>
        <taxon>Bacillati</taxon>
        <taxon>Bacillota</taxon>
        <taxon>Clostridia</taxon>
        <taxon>Peptostreptococcales</taxon>
        <taxon>Natronincolaceae</taxon>
        <taxon>Alkaliphilus</taxon>
    </lineage>
</organism>
<dbReference type="ESTHER" id="9clot-q3c5i3">
    <property type="family name" value="AlphaBeta_hydrolase"/>
</dbReference>
<dbReference type="eggNOG" id="COG2267">
    <property type="taxonomic scope" value="Bacteria"/>
</dbReference>
<name>A6TK32_ALKMQ</name>
<sequence>MPKVKINDVDIHYRVSGKGDQVLMILNGIMMSVASWMEMVPTYTRAGYKVINVDFRDQGESGSSPGGYSNEQHVEDLKGLLTHLEIKSCTVLGISYGGQVAMMLALAYPEMVRGLILANTMSRFTPYLRAIGAAWDEGAKLQDGETFFKLAMPLIYSDVFYERKEQWLQDRAREFGKAATAQWFQRYLRLSSSLEGYDISGKIHSIEVPTLVIASDKDVVTPYEELLMIHRKIKNSLFVMLPEAGHASCYEKMREFNVQVLGFLVMNQGMDG</sequence>
<keyword evidence="3" id="KW-1185">Reference proteome</keyword>